<feature type="transmembrane region" description="Helical" evidence="20">
    <location>
        <begin position="136"/>
        <end position="154"/>
    </location>
</feature>
<feature type="transmembrane region" description="Helical" evidence="20">
    <location>
        <begin position="175"/>
        <end position="193"/>
    </location>
</feature>
<feature type="transmembrane region" description="Helical" evidence="20">
    <location>
        <begin position="356"/>
        <end position="378"/>
    </location>
</feature>
<dbReference type="Gene3D" id="3.30.70.100">
    <property type="match status" value="1"/>
</dbReference>
<dbReference type="InterPro" id="IPR036163">
    <property type="entry name" value="HMA_dom_sf"/>
</dbReference>
<protein>
    <recommendedName>
        <fullName evidence="4">Copper-exporting P-type ATPase</fullName>
        <ecNumber evidence="3">7.2.2.8</ecNumber>
    </recommendedName>
    <alternativeName>
        <fullName evidence="18">Copper-exporting P-type ATPase A</fullName>
    </alternativeName>
    <alternativeName>
        <fullName evidence="19">Cu(+)-exporting ATPase</fullName>
    </alternativeName>
</protein>
<keyword evidence="12 20" id="KW-0067">ATP-binding</keyword>
<gene>
    <name evidence="22" type="primary">copA</name>
    <name evidence="22" type="ORF">OLEAN_C27140</name>
</gene>
<evidence type="ECO:0000256" key="9">
    <source>
        <dbReference type="ARBA" id="ARBA00022723"/>
    </source>
</evidence>
<evidence type="ECO:0000256" key="12">
    <source>
        <dbReference type="ARBA" id="ARBA00022840"/>
    </source>
</evidence>
<keyword evidence="9 20" id="KW-0479">Metal-binding</keyword>
<dbReference type="OrthoDB" id="9814270at2"/>
<dbReference type="EMBL" id="FO203512">
    <property type="protein sequence ID" value="CCK76890.1"/>
    <property type="molecule type" value="Genomic_DNA"/>
</dbReference>
<name>R4YPP4_OLEAN</name>
<keyword evidence="23" id="KW-1185">Reference proteome</keyword>
<dbReference type="Proteomes" id="UP000032749">
    <property type="component" value="Chromosome"/>
</dbReference>
<dbReference type="KEGG" id="oai:OLEAN_C27140"/>
<dbReference type="InterPro" id="IPR006121">
    <property type="entry name" value="HMA_dom"/>
</dbReference>
<dbReference type="GO" id="GO:0140581">
    <property type="term" value="F:P-type monovalent copper transporter activity"/>
    <property type="evidence" value="ECO:0007669"/>
    <property type="project" value="UniProtKB-EC"/>
</dbReference>
<evidence type="ECO:0000256" key="2">
    <source>
        <dbReference type="ARBA" id="ARBA00006024"/>
    </source>
</evidence>
<proteinExistence type="inferred from homology"/>
<dbReference type="InterPro" id="IPR027256">
    <property type="entry name" value="P-typ_ATPase_IB"/>
</dbReference>
<evidence type="ECO:0000256" key="13">
    <source>
        <dbReference type="ARBA" id="ARBA00022967"/>
    </source>
</evidence>
<evidence type="ECO:0000256" key="18">
    <source>
        <dbReference type="ARBA" id="ARBA00029719"/>
    </source>
</evidence>
<dbReference type="PATRIC" id="fig|698738.3.peg.2813"/>
<accession>R4YPP4</accession>
<feature type="transmembrane region" description="Helical" evidence="20">
    <location>
        <begin position="205"/>
        <end position="226"/>
    </location>
</feature>
<keyword evidence="8 20" id="KW-0812">Transmembrane</keyword>
<keyword evidence="10 20" id="KW-0547">Nucleotide-binding</keyword>
<dbReference type="PROSITE" id="PS50846">
    <property type="entry name" value="HMA_2"/>
    <property type="match status" value="1"/>
</dbReference>
<comment type="similarity">
    <text evidence="2 20">Belongs to the cation transport ATPase (P-type) (TC 3.A.3) family. Type IB subfamily.</text>
</comment>
<keyword evidence="5" id="KW-0813">Transport</keyword>
<dbReference type="CDD" id="cd00371">
    <property type="entry name" value="HMA"/>
    <property type="match status" value="1"/>
</dbReference>
<evidence type="ECO:0000256" key="20">
    <source>
        <dbReference type="RuleBase" id="RU362081"/>
    </source>
</evidence>
<keyword evidence="7" id="KW-0597">Phosphoprotein</keyword>
<evidence type="ECO:0000256" key="1">
    <source>
        <dbReference type="ARBA" id="ARBA00004651"/>
    </source>
</evidence>
<dbReference type="SUPFAM" id="SSF56784">
    <property type="entry name" value="HAD-like"/>
    <property type="match status" value="1"/>
</dbReference>
<dbReference type="SFLD" id="SFLDG00002">
    <property type="entry name" value="C1.7:_P-type_atpase_like"/>
    <property type="match status" value="1"/>
</dbReference>
<evidence type="ECO:0000256" key="3">
    <source>
        <dbReference type="ARBA" id="ARBA00012517"/>
    </source>
</evidence>
<evidence type="ECO:0000256" key="4">
    <source>
        <dbReference type="ARBA" id="ARBA00015102"/>
    </source>
</evidence>
<keyword evidence="15" id="KW-0186">Copper</keyword>
<reference evidence="22 23" key="1">
    <citation type="journal article" date="2013" name="Nat. Commun.">
        <title>Genome sequence and functional genomic analysis of the oil-degrading bacterium Oleispira antarctica.</title>
        <authorList>
            <person name="Kube M."/>
            <person name="Chernikova T.N."/>
            <person name="Al-Ramahi Y."/>
            <person name="Beloqui A."/>
            <person name="Lopez-Cortez N."/>
            <person name="Guazzaroni M.E."/>
            <person name="Heipieper H.J."/>
            <person name="Klages S."/>
            <person name="Kotsyurbenko O.R."/>
            <person name="Langer I."/>
            <person name="Nechitaylo T.Y."/>
            <person name="Lunsdorf H."/>
            <person name="Fernandez M."/>
            <person name="Juarez S."/>
            <person name="Ciordia S."/>
            <person name="Singer A."/>
            <person name="Kagan O."/>
            <person name="Egorova O."/>
            <person name="Petit P.A."/>
            <person name="Stogios P."/>
            <person name="Kim Y."/>
            <person name="Tchigvintsev A."/>
            <person name="Flick R."/>
            <person name="Denaro R."/>
            <person name="Genovese M."/>
            <person name="Albar J.P."/>
            <person name="Reva O.N."/>
            <person name="Martinez-Gomariz M."/>
            <person name="Tran H."/>
            <person name="Ferrer M."/>
            <person name="Savchenko A."/>
            <person name="Yakunin A.F."/>
            <person name="Yakimov M.M."/>
            <person name="Golyshina O.V."/>
            <person name="Reinhardt R."/>
            <person name="Golyshin P.N."/>
        </authorList>
    </citation>
    <scope>NUCLEOTIDE SEQUENCE [LARGE SCALE GENOMIC DNA]</scope>
</reference>
<dbReference type="PANTHER" id="PTHR43520:SF6">
    <property type="entry name" value="COPPER-EXPORTING P-TYPE ATPASE"/>
    <property type="match status" value="1"/>
</dbReference>
<dbReference type="EC" id="7.2.2.8" evidence="3"/>
<keyword evidence="14 20" id="KW-1133">Transmembrane helix</keyword>
<dbReference type="Gene3D" id="3.40.50.1000">
    <property type="entry name" value="HAD superfamily/HAD-like"/>
    <property type="match status" value="1"/>
</dbReference>
<evidence type="ECO:0000256" key="14">
    <source>
        <dbReference type="ARBA" id="ARBA00022989"/>
    </source>
</evidence>
<dbReference type="InterPro" id="IPR008250">
    <property type="entry name" value="ATPase_P-typ_transduc_dom_A_sf"/>
</dbReference>
<feature type="transmembrane region" description="Helical" evidence="20">
    <location>
        <begin position="706"/>
        <end position="725"/>
    </location>
</feature>
<evidence type="ECO:0000259" key="21">
    <source>
        <dbReference type="PROSITE" id="PS50846"/>
    </source>
</evidence>
<dbReference type="NCBIfam" id="TIGR01525">
    <property type="entry name" value="ATPase-IB_hvy"/>
    <property type="match status" value="1"/>
</dbReference>
<dbReference type="GO" id="GO:0005507">
    <property type="term" value="F:copper ion binding"/>
    <property type="evidence" value="ECO:0007669"/>
    <property type="project" value="TreeGrafter"/>
</dbReference>
<evidence type="ECO:0000256" key="5">
    <source>
        <dbReference type="ARBA" id="ARBA00022448"/>
    </source>
</evidence>
<dbReference type="Pfam" id="PF00403">
    <property type="entry name" value="HMA"/>
    <property type="match status" value="1"/>
</dbReference>
<feature type="domain" description="HMA" evidence="21">
    <location>
        <begin position="16"/>
        <end position="79"/>
    </location>
</feature>
<evidence type="ECO:0000256" key="19">
    <source>
        <dbReference type="ARBA" id="ARBA00033239"/>
    </source>
</evidence>
<dbReference type="FunFam" id="2.70.150.10:FF:000002">
    <property type="entry name" value="Copper-transporting ATPase 1, putative"/>
    <property type="match status" value="1"/>
</dbReference>
<evidence type="ECO:0000256" key="15">
    <source>
        <dbReference type="ARBA" id="ARBA00023008"/>
    </source>
</evidence>
<dbReference type="GO" id="GO:0005886">
    <property type="term" value="C:plasma membrane"/>
    <property type="evidence" value="ECO:0007669"/>
    <property type="project" value="UniProtKB-SubCell"/>
</dbReference>
<dbReference type="GO" id="GO:0016887">
    <property type="term" value="F:ATP hydrolysis activity"/>
    <property type="evidence" value="ECO:0007669"/>
    <property type="project" value="InterPro"/>
</dbReference>
<dbReference type="SUPFAM" id="SSF81665">
    <property type="entry name" value="Calcium ATPase, transmembrane domain M"/>
    <property type="match status" value="1"/>
</dbReference>
<comment type="subcellular location">
    <subcellularLocation>
        <location evidence="1">Cell membrane</location>
        <topology evidence="1">Multi-pass membrane protein</topology>
    </subcellularLocation>
</comment>
<dbReference type="GO" id="GO:0043682">
    <property type="term" value="F:P-type divalent copper transporter activity"/>
    <property type="evidence" value="ECO:0007669"/>
    <property type="project" value="TreeGrafter"/>
</dbReference>
<dbReference type="NCBIfam" id="TIGR01511">
    <property type="entry name" value="ATPase-IB1_Cu"/>
    <property type="match status" value="1"/>
</dbReference>
<dbReference type="PANTHER" id="PTHR43520">
    <property type="entry name" value="ATP7, ISOFORM B"/>
    <property type="match status" value="1"/>
</dbReference>
<dbReference type="SUPFAM" id="SSF55008">
    <property type="entry name" value="HMA, heavy metal-associated domain"/>
    <property type="match status" value="1"/>
</dbReference>
<evidence type="ECO:0000256" key="7">
    <source>
        <dbReference type="ARBA" id="ARBA00022553"/>
    </source>
</evidence>
<dbReference type="Gene3D" id="2.70.150.10">
    <property type="entry name" value="Calcium-transporting ATPase, cytoplasmic transduction domain A"/>
    <property type="match status" value="1"/>
</dbReference>
<feature type="transmembrane region" description="Helical" evidence="20">
    <location>
        <begin position="384"/>
        <end position="407"/>
    </location>
</feature>
<evidence type="ECO:0000256" key="8">
    <source>
        <dbReference type="ARBA" id="ARBA00022692"/>
    </source>
</evidence>
<evidence type="ECO:0000313" key="22">
    <source>
        <dbReference type="EMBL" id="CCK76890.1"/>
    </source>
</evidence>
<feature type="transmembrane region" description="Helical" evidence="20">
    <location>
        <begin position="110"/>
        <end position="130"/>
    </location>
</feature>
<organism evidence="22 23">
    <name type="scientific">Oleispira antarctica RB-8</name>
    <dbReference type="NCBI Taxonomy" id="698738"/>
    <lineage>
        <taxon>Bacteria</taxon>
        <taxon>Pseudomonadati</taxon>
        <taxon>Pseudomonadota</taxon>
        <taxon>Gammaproteobacteria</taxon>
        <taxon>Oceanospirillales</taxon>
        <taxon>Oceanospirillaceae</taxon>
        <taxon>Oleispira</taxon>
    </lineage>
</organism>
<dbReference type="InterPro" id="IPR018303">
    <property type="entry name" value="ATPase_P-typ_P_site"/>
</dbReference>
<evidence type="ECO:0000256" key="17">
    <source>
        <dbReference type="ARBA" id="ARBA00023136"/>
    </source>
</evidence>
<dbReference type="InterPro" id="IPR023298">
    <property type="entry name" value="ATPase_P-typ_TM_dom_sf"/>
</dbReference>
<dbReference type="STRING" id="698738.OLEAN_C27140"/>
<feature type="transmembrane region" description="Helical" evidence="20">
    <location>
        <begin position="731"/>
        <end position="749"/>
    </location>
</feature>
<evidence type="ECO:0000256" key="11">
    <source>
        <dbReference type="ARBA" id="ARBA00022796"/>
    </source>
</evidence>
<dbReference type="Pfam" id="PF00122">
    <property type="entry name" value="E1-E2_ATPase"/>
    <property type="match status" value="1"/>
</dbReference>
<dbReference type="NCBIfam" id="TIGR01494">
    <property type="entry name" value="ATPase_P-type"/>
    <property type="match status" value="1"/>
</dbReference>
<dbReference type="InterPro" id="IPR023214">
    <property type="entry name" value="HAD_sf"/>
</dbReference>
<keyword evidence="13" id="KW-1278">Translocase</keyword>
<dbReference type="InterPro" id="IPR044492">
    <property type="entry name" value="P_typ_ATPase_HD_dom"/>
</dbReference>
<dbReference type="CDD" id="cd02094">
    <property type="entry name" value="P-type_ATPase_Cu-like"/>
    <property type="match status" value="1"/>
</dbReference>
<evidence type="ECO:0000256" key="6">
    <source>
        <dbReference type="ARBA" id="ARBA00022475"/>
    </source>
</evidence>
<dbReference type="AlphaFoldDB" id="R4YPP4"/>
<keyword evidence="17 20" id="KW-0472">Membrane</keyword>
<dbReference type="PRINTS" id="PR00943">
    <property type="entry name" value="CUATPASE"/>
</dbReference>
<keyword evidence="16" id="KW-0406">Ion transport</keyword>
<evidence type="ECO:0000256" key="10">
    <source>
        <dbReference type="ARBA" id="ARBA00022741"/>
    </source>
</evidence>
<dbReference type="PROSITE" id="PS00154">
    <property type="entry name" value="ATPASE_E1_E2"/>
    <property type="match status" value="1"/>
</dbReference>
<keyword evidence="22" id="KW-0378">Hydrolase</keyword>
<dbReference type="SFLD" id="SFLDF00027">
    <property type="entry name" value="p-type_atpase"/>
    <property type="match status" value="1"/>
</dbReference>
<dbReference type="Pfam" id="PF00702">
    <property type="entry name" value="Hydrolase"/>
    <property type="match status" value="1"/>
</dbReference>
<dbReference type="InterPro" id="IPR023299">
    <property type="entry name" value="ATPase_P-typ_cyto_dom_N"/>
</dbReference>
<sequence length="763" mass="80764">MTVFNVSEVESNLNSSEIELLIDGASCGSCVNKIESALKQVSGVNRAEMNFAQRTVTVAGKATPAELIKAVEQAGYSAKMSTAESEGDALSEKEAADEDYYKRLIRDMSIALALGIPLMAYGLIVGEMTVSTISEQLAWLVVGLLTLGVMVFSGKHFYIGAWQSFKNHSANMDTLIALGTGTAWLYSMVVVFAPEAVPEMARHVYFEATAMIIGLINLGLALELRARGRTSEAIKRLIGLQPKTARIIRDGIEVDIAIDQVLLNDIVRVRPGEKISVDGEVIEGHSAIDESMLTGEPMPVEKTVGKEVVAGTINKTGALLFKATRVGKDTALAQIINMVKRAQNSKPSIGRMADVISAYFVPTIMIIAVASALIWLNFGPEPVIAYAIISATTVLIIACPCALGLATPMSVMVGVGKAAEAGVLIRNGEALQTASKITAMILDKTGTITLGAPKVTDVILASGFGEATEFDEATVLQLAAALESGSEHPLAMAIVESAQKSAEDLGSVSHFKAIAGYGVQAEVDGKTLFLGNEKLMHEQGIELGNYVAKAQDLAAEAKTPMYFAIDNKFAAIIAVADPIKEDSIAAIKRLQNNGIRVVMLTGDNRDTAKAVAKKVGITEFFAEVLPEQKSEKVQELQMQGEIVGMTGDGINDAPALAIANVGFAIGTGTDVAIESADITLMRGSLHGLADAIAVSKATLRNIKQNLFGAFIYNMAGVPFAAGILYPFFGLLLSPVIAGAAMAFSSLTVVTNANRLRFFKAEEH</sequence>
<dbReference type="InterPro" id="IPR036412">
    <property type="entry name" value="HAD-like_sf"/>
</dbReference>
<keyword evidence="11" id="KW-0187">Copper transport</keyword>
<dbReference type="InterPro" id="IPR001757">
    <property type="entry name" value="P_typ_ATPase"/>
</dbReference>
<dbReference type="SUPFAM" id="SSF81653">
    <property type="entry name" value="Calcium ATPase, transduction domain A"/>
    <property type="match status" value="1"/>
</dbReference>
<dbReference type="Gene3D" id="3.40.1110.10">
    <property type="entry name" value="Calcium-transporting ATPase, cytoplasmic domain N"/>
    <property type="match status" value="1"/>
</dbReference>
<keyword evidence="6 20" id="KW-1003">Cell membrane</keyword>
<dbReference type="SFLD" id="SFLDS00003">
    <property type="entry name" value="Haloacid_Dehalogenase"/>
    <property type="match status" value="1"/>
</dbReference>
<dbReference type="PRINTS" id="PR00119">
    <property type="entry name" value="CATATPASE"/>
</dbReference>
<evidence type="ECO:0000256" key="16">
    <source>
        <dbReference type="ARBA" id="ARBA00023065"/>
    </source>
</evidence>
<dbReference type="InterPro" id="IPR059000">
    <property type="entry name" value="ATPase_P-type_domA"/>
</dbReference>
<dbReference type="HOGENOM" id="CLU_001771_0_3_6"/>
<evidence type="ECO:0000313" key="23">
    <source>
        <dbReference type="Proteomes" id="UP000032749"/>
    </source>
</evidence>
<dbReference type="GO" id="GO:0005524">
    <property type="term" value="F:ATP binding"/>
    <property type="evidence" value="ECO:0007669"/>
    <property type="project" value="UniProtKB-UniRule"/>
</dbReference>
<dbReference type="GO" id="GO:0055070">
    <property type="term" value="P:copper ion homeostasis"/>
    <property type="evidence" value="ECO:0007669"/>
    <property type="project" value="TreeGrafter"/>
</dbReference>